<dbReference type="EMBL" id="SNXR01000014">
    <property type="protein sequence ID" value="TDP58617.1"/>
    <property type="molecule type" value="Genomic_DNA"/>
</dbReference>
<protein>
    <submittedName>
        <fullName evidence="2">Uncharacterized protein</fullName>
    </submittedName>
</protein>
<evidence type="ECO:0000256" key="1">
    <source>
        <dbReference type="SAM" id="MobiDB-lite"/>
    </source>
</evidence>
<dbReference type="AlphaFoldDB" id="A0A4R6Q972"/>
<evidence type="ECO:0000313" key="3">
    <source>
        <dbReference type="Proteomes" id="UP000295260"/>
    </source>
</evidence>
<feature type="compositionally biased region" description="Polar residues" evidence="1">
    <location>
        <begin position="35"/>
        <end position="50"/>
    </location>
</feature>
<dbReference type="RefSeq" id="WP_162846436.1">
    <property type="nucleotide sequence ID" value="NZ_SNXR01000014.1"/>
</dbReference>
<name>A0A4R6Q972_9FLAO</name>
<proteinExistence type="predicted"/>
<feature type="region of interest" description="Disordered" evidence="1">
    <location>
        <begin position="30"/>
        <end position="50"/>
    </location>
</feature>
<sequence length="50" mass="5475">MIPRIQLVYQLATMEVEILADIATNSGKKEGIATQARNDSASDSLLKKNQ</sequence>
<dbReference type="Proteomes" id="UP000295260">
    <property type="component" value="Unassembled WGS sequence"/>
</dbReference>
<organism evidence="2 3">
    <name type="scientific">Flavobacterium dankookense</name>
    <dbReference type="NCBI Taxonomy" id="706186"/>
    <lineage>
        <taxon>Bacteria</taxon>
        <taxon>Pseudomonadati</taxon>
        <taxon>Bacteroidota</taxon>
        <taxon>Flavobacteriia</taxon>
        <taxon>Flavobacteriales</taxon>
        <taxon>Flavobacteriaceae</taxon>
        <taxon>Flavobacterium</taxon>
    </lineage>
</organism>
<comment type="caution">
    <text evidence="2">The sequence shown here is derived from an EMBL/GenBank/DDBJ whole genome shotgun (WGS) entry which is preliminary data.</text>
</comment>
<gene>
    <name evidence="2" type="ORF">BC748_1840</name>
</gene>
<evidence type="ECO:0000313" key="2">
    <source>
        <dbReference type="EMBL" id="TDP58617.1"/>
    </source>
</evidence>
<reference evidence="2 3" key="1">
    <citation type="submission" date="2019-03" db="EMBL/GenBank/DDBJ databases">
        <title>Genomic Encyclopedia of Archaeal and Bacterial Type Strains, Phase II (KMG-II): from individual species to whole genera.</title>
        <authorList>
            <person name="Goeker M."/>
        </authorList>
    </citation>
    <scope>NUCLEOTIDE SEQUENCE [LARGE SCALE GENOMIC DNA]</scope>
    <source>
        <strain evidence="2 3">DSM 25687</strain>
    </source>
</reference>
<keyword evidence="3" id="KW-1185">Reference proteome</keyword>
<accession>A0A4R6Q972</accession>